<evidence type="ECO:0000313" key="2">
    <source>
        <dbReference type="EMBL" id="THH01795.1"/>
    </source>
</evidence>
<accession>A0A4S4KT07</accession>
<reference evidence="2 3" key="1">
    <citation type="submission" date="2019-02" db="EMBL/GenBank/DDBJ databases">
        <title>Genome sequencing of the rare red list fungi Phlebia centrifuga.</title>
        <authorList>
            <person name="Buettner E."/>
            <person name="Kellner H."/>
        </authorList>
    </citation>
    <scope>NUCLEOTIDE SEQUENCE [LARGE SCALE GENOMIC DNA]</scope>
    <source>
        <strain evidence="2 3">DSM 108282</strain>
    </source>
</reference>
<dbReference type="EMBL" id="SGPJ01000016">
    <property type="protein sequence ID" value="THH01795.1"/>
    <property type="molecule type" value="Genomic_DNA"/>
</dbReference>
<feature type="compositionally biased region" description="Polar residues" evidence="1">
    <location>
        <begin position="1"/>
        <end position="33"/>
    </location>
</feature>
<proteinExistence type="predicted"/>
<dbReference type="AlphaFoldDB" id="A0A4S4KT07"/>
<comment type="caution">
    <text evidence="2">The sequence shown here is derived from an EMBL/GenBank/DDBJ whole genome shotgun (WGS) entry which is preliminary data.</text>
</comment>
<gene>
    <name evidence="2" type="ORF">EW026_g967</name>
</gene>
<keyword evidence="3" id="KW-1185">Reference proteome</keyword>
<evidence type="ECO:0000256" key="1">
    <source>
        <dbReference type="SAM" id="MobiDB-lite"/>
    </source>
</evidence>
<feature type="region of interest" description="Disordered" evidence="1">
    <location>
        <begin position="1"/>
        <end position="132"/>
    </location>
</feature>
<feature type="compositionally biased region" description="Acidic residues" evidence="1">
    <location>
        <begin position="88"/>
        <end position="99"/>
    </location>
</feature>
<feature type="compositionally biased region" description="Polar residues" evidence="1">
    <location>
        <begin position="69"/>
        <end position="83"/>
    </location>
</feature>
<dbReference type="Proteomes" id="UP000309038">
    <property type="component" value="Unassembled WGS sequence"/>
</dbReference>
<feature type="compositionally biased region" description="Low complexity" evidence="1">
    <location>
        <begin position="50"/>
        <end position="64"/>
    </location>
</feature>
<evidence type="ECO:0000313" key="3">
    <source>
        <dbReference type="Proteomes" id="UP000309038"/>
    </source>
</evidence>
<organism evidence="2 3">
    <name type="scientific">Hermanssonia centrifuga</name>
    <dbReference type="NCBI Taxonomy" id="98765"/>
    <lineage>
        <taxon>Eukaryota</taxon>
        <taxon>Fungi</taxon>
        <taxon>Dikarya</taxon>
        <taxon>Basidiomycota</taxon>
        <taxon>Agaricomycotina</taxon>
        <taxon>Agaricomycetes</taxon>
        <taxon>Polyporales</taxon>
        <taxon>Meruliaceae</taxon>
        <taxon>Hermanssonia</taxon>
    </lineage>
</organism>
<protein>
    <submittedName>
        <fullName evidence="2">Uncharacterized protein</fullName>
    </submittedName>
</protein>
<feature type="compositionally biased region" description="Pro residues" evidence="1">
    <location>
        <begin position="113"/>
        <end position="132"/>
    </location>
</feature>
<sequence length="132" mass="13722">MSNSPLSGDSAKLQSSEAEVPSVQSVTISQTEITVLEEGERGSTATNTLTTMVSASTTSDDSSVLPVEESTSPASSQDEVVQSATGDAPDDDFDADLADMDLTPRGKQTYPSAPKPIIPKPPSKPPFKPPRG</sequence>
<name>A0A4S4KT07_9APHY</name>